<feature type="domain" description="Alpha/beta hydrolase fold-3" evidence="2">
    <location>
        <begin position="73"/>
        <end position="272"/>
    </location>
</feature>
<evidence type="ECO:0000256" key="1">
    <source>
        <dbReference type="ARBA" id="ARBA00022801"/>
    </source>
</evidence>
<comment type="caution">
    <text evidence="3">The sequence shown here is derived from an EMBL/GenBank/DDBJ whole genome shotgun (WGS) entry which is preliminary data.</text>
</comment>
<dbReference type="SUPFAM" id="SSF53474">
    <property type="entry name" value="alpha/beta-Hydrolases"/>
    <property type="match status" value="1"/>
</dbReference>
<gene>
    <name evidence="3" type="ORF">ACFONL_04655</name>
</gene>
<evidence type="ECO:0000259" key="2">
    <source>
        <dbReference type="Pfam" id="PF07859"/>
    </source>
</evidence>
<dbReference type="Proteomes" id="UP001595704">
    <property type="component" value="Unassembled WGS sequence"/>
</dbReference>
<dbReference type="PANTHER" id="PTHR48081:SF8">
    <property type="entry name" value="ALPHA_BETA HYDROLASE FOLD-3 DOMAIN-CONTAINING PROTEIN-RELATED"/>
    <property type="match status" value="1"/>
</dbReference>
<dbReference type="RefSeq" id="WP_191319966.1">
    <property type="nucleotide sequence ID" value="NZ_BNCG01000012.1"/>
</dbReference>
<proteinExistence type="predicted"/>
<reference evidence="4" key="1">
    <citation type="journal article" date="2019" name="Int. J. Syst. Evol. Microbiol.">
        <title>The Global Catalogue of Microorganisms (GCM) 10K type strain sequencing project: providing services to taxonomists for standard genome sequencing and annotation.</title>
        <authorList>
            <consortium name="The Broad Institute Genomics Platform"/>
            <consortium name="The Broad Institute Genome Sequencing Center for Infectious Disease"/>
            <person name="Wu L."/>
            <person name="Ma J."/>
        </authorList>
    </citation>
    <scope>NUCLEOTIDE SEQUENCE [LARGE SCALE GENOMIC DNA]</scope>
    <source>
        <strain evidence="4">KCTC 42282</strain>
    </source>
</reference>
<protein>
    <submittedName>
        <fullName evidence="3">Alpha/beta hydrolase</fullName>
    </submittedName>
</protein>
<name>A0ABV7UEP5_9HYPH</name>
<dbReference type="PANTHER" id="PTHR48081">
    <property type="entry name" value="AB HYDROLASE SUPERFAMILY PROTEIN C4A8.06C"/>
    <property type="match status" value="1"/>
</dbReference>
<dbReference type="Gene3D" id="3.40.50.1820">
    <property type="entry name" value="alpha/beta hydrolase"/>
    <property type="match status" value="1"/>
</dbReference>
<organism evidence="3 4">
    <name type="scientific">Camelimonas fluminis</name>
    <dbReference type="NCBI Taxonomy" id="1576911"/>
    <lineage>
        <taxon>Bacteria</taxon>
        <taxon>Pseudomonadati</taxon>
        <taxon>Pseudomonadota</taxon>
        <taxon>Alphaproteobacteria</taxon>
        <taxon>Hyphomicrobiales</taxon>
        <taxon>Chelatococcaceae</taxon>
        <taxon>Camelimonas</taxon>
    </lineage>
</organism>
<dbReference type="GO" id="GO:0016787">
    <property type="term" value="F:hydrolase activity"/>
    <property type="evidence" value="ECO:0007669"/>
    <property type="project" value="UniProtKB-KW"/>
</dbReference>
<evidence type="ECO:0000313" key="3">
    <source>
        <dbReference type="EMBL" id="MFC3636677.1"/>
    </source>
</evidence>
<keyword evidence="4" id="KW-1185">Reference proteome</keyword>
<dbReference type="InterPro" id="IPR029058">
    <property type="entry name" value="AB_hydrolase_fold"/>
</dbReference>
<dbReference type="InterPro" id="IPR013094">
    <property type="entry name" value="AB_hydrolase_3"/>
</dbReference>
<keyword evidence="1 3" id="KW-0378">Hydrolase</keyword>
<evidence type="ECO:0000313" key="4">
    <source>
        <dbReference type="Proteomes" id="UP001595704"/>
    </source>
</evidence>
<dbReference type="Pfam" id="PF07859">
    <property type="entry name" value="Abhydrolase_3"/>
    <property type="match status" value="1"/>
</dbReference>
<dbReference type="EMBL" id="JBHRYC010000024">
    <property type="protein sequence ID" value="MFC3636677.1"/>
    <property type="molecule type" value="Genomic_DNA"/>
</dbReference>
<accession>A0ABV7UEP5</accession>
<sequence length="302" mass="32288">MAQKTPELEAFWQMCATRMEARAQMSLEETRASFDAEMGAVPMAPDCAVETFELSGLPVEKITPAGAPGDKVLLYLHGGGHIFGSIKSHRHYVSRLAAAANVTAYHIDYRLAPEHPYPAAVEDALKAYQYILGQGVRPENLIVGGESAGGNLAAALLVTLKNKGLPQPAGAYLLSAWLDMQTTAESYARVGKRDPMITREGIVGVALAYLGGKPDNPVTSPVRADLSGLPPMLIHVGSEEVLLSDSVTFANNAAMTGIDVRLHVAAGMPHAWPLFHFYLPSALTAIDETGAWMRQRLAQASA</sequence>
<dbReference type="InterPro" id="IPR050300">
    <property type="entry name" value="GDXG_lipolytic_enzyme"/>
</dbReference>